<dbReference type="Proteomes" id="UP000823941">
    <property type="component" value="Chromosome 13"/>
</dbReference>
<evidence type="ECO:0000256" key="1">
    <source>
        <dbReference type="SAM" id="MobiDB-lite"/>
    </source>
</evidence>
<proteinExistence type="predicted"/>
<sequence length="118" mass="13292">MFVRVDVARWNDVRLRDERAACDLPQHWLSGAAAPRVNTPPAPGRAPRAPPRPRARTPRSPRAALHVHATHSLFTTATTLCSFLLVFLATQGAPHKHFLCLRPTPDPRGRRRLRLFPK</sequence>
<name>A0ABQ7QJR6_PLUXY</name>
<feature type="region of interest" description="Disordered" evidence="1">
    <location>
        <begin position="32"/>
        <end position="61"/>
    </location>
</feature>
<keyword evidence="3" id="KW-1185">Reference proteome</keyword>
<feature type="compositionally biased region" description="Pro residues" evidence="1">
    <location>
        <begin position="38"/>
        <end position="50"/>
    </location>
</feature>
<gene>
    <name evidence="2" type="ORF">JYU34_009478</name>
</gene>
<dbReference type="EMBL" id="JAHIBW010000013">
    <property type="protein sequence ID" value="KAG7305409.1"/>
    <property type="molecule type" value="Genomic_DNA"/>
</dbReference>
<reference evidence="2 3" key="1">
    <citation type="submission" date="2021-06" db="EMBL/GenBank/DDBJ databases">
        <title>A haploid diamondback moth (Plutella xylostella L.) genome assembly resolves 31 chromosomes and identifies a diamide resistance mutation.</title>
        <authorList>
            <person name="Ward C.M."/>
            <person name="Perry K.D."/>
            <person name="Baker G."/>
            <person name="Powis K."/>
            <person name="Heckel D.G."/>
            <person name="Baxter S.W."/>
        </authorList>
    </citation>
    <scope>NUCLEOTIDE SEQUENCE [LARGE SCALE GENOMIC DNA]</scope>
    <source>
        <strain evidence="2 3">LV</strain>
        <tissue evidence="2">Single pupa</tissue>
    </source>
</reference>
<accession>A0ABQ7QJR6</accession>
<protein>
    <submittedName>
        <fullName evidence="2">Uncharacterized protein</fullName>
    </submittedName>
</protein>
<comment type="caution">
    <text evidence="2">The sequence shown here is derived from an EMBL/GenBank/DDBJ whole genome shotgun (WGS) entry which is preliminary data.</text>
</comment>
<organism evidence="2 3">
    <name type="scientific">Plutella xylostella</name>
    <name type="common">Diamondback moth</name>
    <name type="synonym">Plutella maculipennis</name>
    <dbReference type="NCBI Taxonomy" id="51655"/>
    <lineage>
        <taxon>Eukaryota</taxon>
        <taxon>Metazoa</taxon>
        <taxon>Ecdysozoa</taxon>
        <taxon>Arthropoda</taxon>
        <taxon>Hexapoda</taxon>
        <taxon>Insecta</taxon>
        <taxon>Pterygota</taxon>
        <taxon>Neoptera</taxon>
        <taxon>Endopterygota</taxon>
        <taxon>Lepidoptera</taxon>
        <taxon>Glossata</taxon>
        <taxon>Ditrysia</taxon>
        <taxon>Yponomeutoidea</taxon>
        <taxon>Plutellidae</taxon>
        <taxon>Plutella</taxon>
    </lineage>
</organism>
<evidence type="ECO:0000313" key="3">
    <source>
        <dbReference type="Proteomes" id="UP000823941"/>
    </source>
</evidence>
<evidence type="ECO:0000313" key="2">
    <source>
        <dbReference type="EMBL" id="KAG7305409.1"/>
    </source>
</evidence>